<protein>
    <submittedName>
        <fullName evidence="2">Uncharacterized protein</fullName>
    </submittedName>
</protein>
<dbReference type="WBParaSite" id="PEQ_0000931101-mRNA-1">
    <property type="protein sequence ID" value="PEQ_0000931101-mRNA-1"/>
    <property type="gene ID" value="PEQ_0000931101"/>
</dbReference>
<evidence type="ECO:0000313" key="2">
    <source>
        <dbReference type="WBParaSite" id="PEQ_0000931101-mRNA-1"/>
    </source>
</evidence>
<accession>A0A914S4Y4</accession>
<name>A0A914S4Y4_PAREQ</name>
<organism evidence="1 2">
    <name type="scientific">Parascaris equorum</name>
    <name type="common">Equine roundworm</name>
    <dbReference type="NCBI Taxonomy" id="6256"/>
    <lineage>
        <taxon>Eukaryota</taxon>
        <taxon>Metazoa</taxon>
        <taxon>Ecdysozoa</taxon>
        <taxon>Nematoda</taxon>
        <taxon>Chromadorea</taxon>
        <taxon>Rhabditida</taxon>
        <taxon>Spirurina</taxon>
        <taxon>Ascaridomorpha</taxon>
        <taxon>Ascaridoidea</taxon>
        <taxon>Ascarididae</taxon>
        <taxon>Parascaris</taxon>
    </lineage>
</organism>
<sequence length="105" mass="11633">MKASFAKFHGAVNTSRVSSSKGSLNCPSMVFISKKRTPTQQTFSEFKGGDLNKYTARSYAIENGNEIFGGLCSFKSISLSKRLLYLIAQKTLLLVENATDIWDIK</sequence>
<keyword evidence="1" id="KW-1185">Reference proteome</keyword>
<reference evidence="2" key="1">
    <citation type="submission" date="2022-11" db="UniProtKB">
        <authorList>
            <consortium name="WormBaseParasite"/>
        </authorList>
    </citation>
    <scope>IDENTIFICATION</scope>
</reference>
<proteinExistence type="predicted"/>
<dbReference type="Proteomes" id="UP000887564">
    <property type="component" value="Unplaced"/>
</dbReference>
<evidence type="ECO:0000313" key="1">
    <source>
        <dbReference type="Proteomes" id="UP000887564"/>
    </source>
</evidence>
<dbReference type="AlphaFoldDB" id="A0A914S4Y4"/>